<name>A0A5B9MI27_9BACT</name>
<evidence type="ECO:0000256" key="1">
    <source>
        <dbReference type="SAM" id="Phobius"/>
    </source>
</evidence>
<reference evidence="2 3" key="1">
    <citation type="submission" date="2019-02" db="EMBL/GenBank/DDBJ databases">
        <title>Planctomycetal bacteria perform biofilm scaping via a novel small molecule.</title>
        <authorList>
            <person name="Jeske O."/>
            <person name="Boedeker C."/>
            <person name="Wiegand S."/>
            <person name="Breitling P."/>
            <person name="Kallscheuer N."/>
            <person name="Jogler M."/>
            <person name="Rohde M."/>
            <person name="Petersen J."/>
            <person name="Medema M.H."/>
            <person name="Surup F."/>
            <person name="Jogler C."/>
        </authorList>
    </citation>
    <scope>NUCLEOTIDE SEQUENCE [LARGE SCALE GENOMIC DNA]</scope>
    <source>
        <strain evidence="2 3">Mal15</strain>
    </source>
</reference>
<feature type="transmembrane region" description="Helical" evidence="1">
    <location>
        <begin position="65"/>
        <end position="86"/>
    </location>
</feature>
<keyword evidence="1" id="KW-0812">Transmembrane</keyword>
<accession>A0A5B9MI27</accession>
<feature type="transmembrane region" description="Helical" evidence="1">
    <location>
        <begin position="37"/>
        <end position="58"/>
    </location>
</feature>
<dbReference type="AlphaFoldDB" id="A0A5B9MI27"/>
<keyword evidence="1" id="KW-1133">Transmembrane helix</keyword>
<gene>
    <name evidence="2" type="ORF">Mal15_33460</name>
</gene>
<protein>
    <submittedName>
        <fullName evidence="2">Uncharacterized protein</fullName>
    </submittedName>
</protein>
<sequence length="88" mass="9287">MTLLLALYYFARARPGIDATLDGVEQFAEGIGYEFQGLLIVACGILVMGLTGTIGQYLGSRVGTVLMTVGLISAVWSVAVIVYGALTR</sequence>
<dbReference type="EMBL" id="CP036264">
    <property type="protein sequence ID" value="QEF99284.1"/>
    <property type="molecule type" value="Genomic_DNA"/>
</dbReference>
<evidence type="ECO:0000313" key="3">
    <source>
        <dbReference type="Proteomes" id="UP000321353"/>
    </source>
</evidence>
<dbReference type="Proteomes" id="UP000321353">
    <property type="component" value="Chromosome"/>
</dbReference>
<organism evidence="2 3">
    <name type="scientific">Stieleria maiorica</name>
    <dbReference type="NCBI Taxonomy" id="2795974"/>
    <lineage>
        <taxon>Bacteria</taxon>
        <taxon>Pseudomonadati</taxon>
        <taxon>Planctomycetota</taxon>
        <taxon>Planctomycetia</taxon>
        <taxon>Pirellulales</taxon>
        <taxon>Pirellulaceae</taxon>
        <taxon>Stieleria</taxon>
    </lineage>
</organism>
<evidence type="ECO:0000313" key="2">
    <source>
        <dbReference type="EMBL" id="QEF99284.1"/>
    </source>
</evidence>
<keyword evidence="3" id="KW-1185">Reference proteome</keyword>
<keyword evidence="1" id="KW-0472">Membrane</keyword>
<dbReference type="KEGG" id="smam:Mal15_33460"/>
<proteinExistence type="predicted"/>